<evidence type="ECO:0000256" key="1">
    <source>
        <dbReference type="ARBA" id="ARBA00022531"/>
    </source>
</evidence>
<name>A0A1M7YVA0_9VIBR</name>
<keyword evidence="4" id="KW-0560">Oxidoreductase</keyword>
<gene>
    <name evidence="4" type="primary">azoB</name>
    <name evidence="4" type="ORF">VQ7734_02277</name>
</gene>
<dbReference type="GO" id="GO:0016491">
    <property type="term" value="F:oxidoreductase activity"/>
    <property type="evidence" value="ECO:0007669"/>
    <property type="project" value="UniProtKB-KW"/>
</dbReference>
<organism evidence="4 5">
    <name type="scientific">Vibrio quintilis</name>
    <dbReference type="NCBI Taxonomy" id="1117707"/>
    <lineage>
        <taxon>Bacteria</taxon>
        <taxon>Pseudomonadati</taxon>
        <taxon>Pseudomonadota</taxon>
        <taxon>Gammaproteobacteria</taxon>
        <taxon>Vibrionales</taxon>
        <taxon>Vibrionaceae</taxon>
        <taxon>Vibrio</taxon>
    </lineage>
</organism>
<evidence type="ECO:0000313" key="4">
    <source>
        <dbReference type="EMBL" id="SHO56508.1"/>
    </source>
</evidence>
<feature type="domain" description="NAD(P)-binding" evidence="3">
    <location>
        <begin position="12"/>
        <end position="199"/>
    </location>
</feature>
<dbReference type="EC" id="1.7.-.-" evidence="4"/>
<sequence length="292" mass="32407">MKEIPERILVAGSTGYLGTHIVRELLSNQAEFKALARNQRKLSDMGLADTQIHLAEVTDPVSLAGCCDGIDVVISCVGITRQKDGVGYMGVDFQGNLNLLKEAQRAGVRKFIYISALNAPQFPDVRLLRAKECFAQQLLSSDIPQPCVIRPNGFFSDIEEMYRMARSGRVYLFGRGESRLNPIHGSDLARFCLEAIDKPDRESDIGGPDVLSLTDIARLAFAAQNKPERITFLPDWIRKVCLSVAAVLPEKYAGPVEFFLTTIAKDMVAPTYGHHRLDSHFQQLAQTENRPS</sequence>
<dbReference type="CDD" id="cd05243">
    <property type="entry name" value="SDR_a5"/>
    <property type="match status" value="1"/>
</dbReference>
<dbReference type="GO" id="GO:0009523">
    <property type="term" value="C:photosystem II"/>
    <property type="evidence" value="ECO:0007669"/>
    <property type="project" value="UniProtKB-KW"/>
</dbReference>
<dbReference type="PANTHER" id="PTHR47128:SF2">
    <property type="entry name" value="PROTEIN HIGH CHLOROPHYLL FLUORESCENCE PHENOTYPE 244, CHLOROPLASTIC"/>
    <property type="match status" value="1"/>
</dbReference>
<dbReference type="Pfam" id="PF13460">
    <property type="entry name" value="NAD_binding_10"/>
    <property type="match status" value="1"/>
</dbReference>
<dbReference type="InterPro" id="IPR016040">
    <property type="entry name" value="NAD(P)-bd_dom"/>
</dbReference>
<keyword evidence="5" id="KW-1185">Reference proteome</keyword>
<dbReference type="OrthoDB" id="9776313at2"/>
<evidence type="ECO:0000313" key="5">
    <source>
        <dbReference type="Proteomes" id="UP000184600"/>
    </source>
</evidence>
<dbReference type="AlphaFoldDB" id="A0A1M7YVA0"/>
<evidence type="ECO:0000256" key="2">
    <source>
        <dbReference type="ARBA" id="ARBA00023276"/>
    </source>
</evidence>
<evidence type="ECO:0000259" key="3">
    <source>
        <dbReference type="Pfam" id="PF13460"/>
    </source>
</evidence>
<protein>
    <submittedName>
        <fullName evidence="4">NAD(P)H azoreductase</fullName>
        <ecNumber evidence="4">1.7.-.-</ecNumber>
    </submittedName>
</protein>
<dbReference type="Proteomes" id="UP000184600">
    <property type="component" value="Unassembled WGS sequence"/>
</dbReference>
<keyword evidence="2" id="KW-0604">Photosystem II</keyword>
<dbReference type="InterPro" id="IPR044256">
    <property type="entry name" value="HCF244-like"/>
</dbReference>
<keyword evidence="1" id="KW-0602">Photosynthesis</keyword>
<dbReference type="STRING" id="1117707.VQ7734_02277"/>
<dbReference type="EMBL" id="FRFG01000026">
    <property type="protein sequence ID" value="SHO56508.1"/>
    <property type="molecule type" value="Genomic_DNA"/>
</dbReference>
<reference evidence="5" key="1">
    <citation type="submission" date="2016-12" db="EMBL/GenBank/DDBJ databases">
        <authorList>
            <person name="Rodrigo-Torres L."/>
            <person name="Arahal R.D."/>
            <person name="Lucena T."/>
        </authorList>
    </citation>
    <scope>NUCLEOTIDE SEQUENCE [LARGE SCALE GENOMIC DNA]</scope>
</reference>
<dbReference type="PANTHER" id="PTHR47128">
    <property type="match status" value="1"/>
</dbReference>
<dbReference type="Gene3D" id="3.40.50.720">
    <property type="entry name" value="NAD(P)-binding Rossmann-like Domain"/>
    <property type="match status" value="1"/>
</dbReference>
<accession>A0A1M7YVA0</accession>
<dbReference type="GO" id="GO:0015979">
    <property type="term" value="P:photosynthesis"/>
    <property type="evidence" value="ECO:0007669"/>
    <property type="project" value="UniProtKB-KW"/>
</dbReference>
<proteinExistence type="predicted"/>
<dbReference type="RefSeq" id="WP_073582556.1">
    <property type="nucleotide sequence ID" value="NZ_AP024897.1"/>
</dbReference>
<dbReference type="InterPro" id="IPR036291">
    <property type="entry name" value="NAD(P)-bd_dom_sf"/>
</dbReference>
<dbReference type="SUPFAM" id="SSF51735">
    <property type="entry name" value="NAD(P)-binding Rossmann-fold domains"/>
    <property type="match status" value="1"/>
</dbReference>